<organism evidence="3 4">
    <name type="scientific">Aaosphaeria arxii CBS 175.79</name>
    <dbReference type="NCBI Taxonomy" id="1450172"/>
    <lineage>
        <taxon>Eukaryota</taxon>
        <taxon>Fungi</taxon>
        <taxon>Dikarya</taxon>
        <taxon>Ascomycota</taxon>
        <taxon>Pezizomycotina</taxon>
        <taxon>Dothideomycetes</taxon>
        <taxon>Pleosporomycetidae</taxon>
        <taxon>Pleosporales</taxon>
        <taxon>Pleosporales incertae sedis</taxon>
        <taxon>Aaosphaeria</taxon>
    </lineage>
</organism>
<dbReference type="PANTHER" id="PTHR34598">
    <property type="entry name" value="BLL6449 PROTEIN"/>
    <property type="match status" value="1"/>
</dbReference>
<evidence type="ECO:0000313" key="3">
    <source>
        <dbReference type="EMBL" id="KAF2009095.1"/>
    </source>
</evidence>
<keyword evidence="1" id="KW-0560">Oxidoreductase</keyword>
<dbReference type="RefSeq" id="XP_033377434.1">
    <property type="nucleotide sequence ID" value="XM_033526293.1"/>
</dbReference>
<comment type="similarity">
    <text evidence="2">Belongs to the asaB hydroxylase/desaturase family.</text>
</comment>
<keyword evidence="4" id="KW-1185">Reference proteome</keyword>
<dbReference type="GeneID" id="54283690"/>
<dbReference type="PANTHER" id="PTHR34598:SF3">
    <property type="entry name" value="OXIDOREDUCTASE AN1597"/>
    <property type="match status" value="1"/>
</dbReference>
<dbReference type="NCBIfam" id="NF041278">
    <property type="entry name" value="CmcJ_NvfI_EfuI"/>
    <property type="match status" value="1"/>
</dbReference>
<evidence type="ECO:0000256" key="1">
    <source>
        <dbReference type="ARBA" id="ARBA00023002"/>
    </source>
</evidence>
<accession>A0A6A5X7T4</accession>
<dbReference type="AlphaFoldDB" id="A0A6A5X7T4"/>
<name>A0A6A5X7T4_9PLEO</name>
<reference evidence="3" key="1">
    <citation type="journal article" date="2020" name="Stud. Mycol.">
        <title>101 Dothideomycetes genomes: a test case for predicting lifestyles and emergence of pathogens.</title>
        <authorList>
            <person name="Haridas S."/>
            <person name="Albert R."/>
            <person name="Binder M."/>
            <person name="Bloem J."/>
            <person name="Labutti K."/>
            <person name="Salamov A."/>
            <person name="Andreopoulos B."/>
            <person name="Baker S."/>
            <person name="Barry K."/>
            <person name="Bills G."/>
            <person name="Bluhm B."/>
            <person name="Cannon C."/>
            <person name="Castanera R."/>
            <person name="Culley D."/>
            <person name="Daum C."/>
            <person name="Ezra D."/>
            <person name="Gonzalez J."/>
            <person name="Henrissat B."/>
            <person name="Kuo A."/>
            <person name="Liang C."/>
            <person name="Lipzen A."/>
            <person name="Lutzoni F."/>
            <person name="Magnuson J."/>
            <person name="Mondo S."/>
            <person name="Nolan M."/>
            <person name="Ohm R."/>
            <person name="Pangilinan J."/>
            <person name="Park H.-J."/>
            <person name="Ramirez L."/>
            <person name="Alfaro M."/>
            <person name="Sun H."/>
            <person name="Tritt A."/>
            <person name="Yoshinaga Y."/>
            <person name="Zwiers L.-H."/>
            <person name="Turgeon B."/>
            <person name="Goodwin S."/>
            <person name="Spatafora J."/>
            <person name="Crous P."/>
            <person name="Grigoriev I."/>
        </authorList>
    </citation>
    <scope>NUCLEOTIDE SEQUENCE</scope>
    <source>
        <strain evidence="3">CBS 175.79</strain>
    </source>
</reference>
<dbReference type="EMBL" id="ML978080">
    <property type="protein sequence ID" value="KAF2009095.1"/>
    <property type="molecule type" value="Genomic_DNA"/>
</dbReference>
<evidence type="ECO:0000313" key="4">
    <source>
        <dbReference type="Proteomes" id="UP000799778"/>
    </source>
</evidence>
<dbReference type="OrthoDB" id="412788at2759"/>
<dbReference type="InterPro" id="IPR044053">
    <property type="entry name" value="AsaB-like"/>
</dbReference>
<protein>
    <recommendedName>
        <fullName evidence="5">Methyltransferase</fullName>
    </recommendedName>
</protein>
<evidence type="ECO:0008006" key="5">
    <source>
        <dbReference type="Google" id="ProtNLM"/>
    </source>
</evidence>
<dbReference type="Proteomes" id="UP000799778">
    <property type="component" value="Unassembled WGS sequence"/>
</dbReference>
<dbReference type="GO" id="GO:0016491">
    <property type="term" value="F:oxidoreductase activity"/>
    <property type="evidence" value="ECO:0007669"/>
    <property type="project" value="UniProtKB-KW"/>
</dbReference>
<evidence type="ECO:0000256" key="2">
    <source>
        <dbReference type="ARBA" id="ARBA00023604"/>
    </source>
</evidence>
<gene>
    <name evidence="3" type="ORF">BU24DRAFT_415441</name>
</gene>
<sequence length="295" mass="34164">MNDPTLPTSATLSHLVDDPIYEEEEPYEIWADDLPVNVARTNVKLEIIPYCPLTDVRSIDEKPQLEKFGFEWMHQDFPHHAGLHSSDCVDLKPREQQNVLDAYVASMSDFPQEQLKCFQVVCWDWRVRKSLLTKPQKFPTIYSLKDGSPDFMEKVVSAIASPQELLEAKSGKYRIRVLTLWRPLVDVVKTNPLVCCDTRTVKDTDLDVVQKVMDDTVEEGMYLKWNKDHRWYWQSDQTRDDVLVMTVWDSRRPTTKHVAVPHVTMVLPVPLSGAQPRESIELRYVVWNGTGQHLS</sequence>
<proteinExistence type="inferred from homology"/>